<evidence type="ECO:0008006" key="9">
    <source>
        <dbReference type="Google" id="ProtNLM"/>
    </source>
</evidence>
<dbReference type="OMA" id="MEHESTR"/>
<comment type="cofactor">
    <cofactor evidence="1">
        <name>a divalent metal cation</name>
        <dbReference type="ChEBI" id="CHEBI:60240"/>
    </cofactor>
</comment>
<dbReference type="Gramene" id="RZC73852">
    <property type="protein sequence ID" value="RZC73852"/>
    <property type="gene ID" value="C5167_049338"/>
</dbReference>
<evidence type="ECO:0000256" key="3">
    <source>
        <dbReference type="SAM" id="MobiDB-lite"/>
    </source>
</evidence>
<evidence type="ECO:0000313" key="8">
    <source>
        <dbReference type="Proteomes" id="UP000316621"/>
    </source>
</evidence>
<keyword evidence="8" id="KW-1185">Reference proteome</keyword>
<dbReference type="EMBL" id="CM010722">
    <property type="protein sequence ID" value="RZC73852.1"/>
    <property type="molecule type" value="Genomic_DNA"/>
</dbReference>
<proteinExistence type="predicted"/>
<accession>A0A4Y7KN94</accession>
<protein>
    <recommendedName>
        <fullName evidence="9">Myb/SANT-like domain-containing protein</fullName>
    </recommendedName>
</protein>
<reference evidence="7 8" key="1">
    <citation type="journal article" date="2018" name="Science">
        <title>The opium poppy genome and morphinan production.</title>
        <authorList>
            <person name="Guo L."/>
            <person name="Winzer T."/>
            <person name="Yang X."/>
            <person name="Li Y."/>
            <person name="Ning Z."/>
            <person name="He Z."/>
            <person name="Teodor R."/>
            <person name="Lu Y."/>
            <person name="Bowser T.A."/>
            <person name="Graham I.A."/>
            <person name="Ye K."/>
        </authorList>
    </citation>
    <scope>NUCLEOTIDE SEQUENCE [LARGE SCALE GENOMIC DNA]</scope>
    <source>
        <strain evidence="8">cv. HN1</strain>
        <tissue evidence="7">Leaves</tissue>
    </source>
</reference>
<evidence type="ECO:0000256" key="1">
    <source>
        <dbReference type="ARBA" id="ARBA00001968"/>
    </source>
</evidence>
<dbReference type="AlphaFoldDB" id="A0A4Y7KN94"/>
<dbReference type="GO" id="GO:0046872">
    <property type="term" value="F:metal ion binding"/>
    <property type="evidence" value="ECO:0007669"/>
    <property type="project" value="UniProtKB-KW"/>
</dbReference>
<feature type="compositionally biased region" description="Acidic residues" evidence="3">
    <location>
        <begin position="229"/>
        <end position="244"/>
    </location>
</feature>
<name>A0A4Y7KN94_PAPSO</name>
<dbReference type="PANTHER" id="PTHR46929:SF3">
    <property type="entry name" value="MYB_SANT-LIKE DOMAIN-CONTAINING PROTEIN"/>
    <property type="match status" value="1"/>
</dbReference>
<dbReference type="InterPro" id="IPR024752">
    <property type="entry name" value="Myb/SANT-like_dom"/>
</dbReference>
<evidence type="ECO:0000256" key="2">
    <source>
        <dbReference type="ARBA" id="ARBA00022723"/>
    </source>
</evidence>
<feature type="domain" description="DDE Tnp4" evidence="5">
    <location>
        <begin position="506"/>
        <end position="603"/>
    </location>
</feature>
<evidence type="ECO:0000259" key="5">
    <source>
        <dbReference type="Pfam" id="PF13359"/>
    </source>
</evidence>
<sequence>MAKQKGVGVVKLGTISVSVLCDRVRSRVRRSVKNHNNWWSQTQGGAGKDQGRVVAKVELVPHPLTQVEQGSRWTRQCSKWKLMESESSSVANGRTTWTPSMDQLFIELMVEKVVGKQLLDGQFRKISWVSIVTKFKESFGPSFNKEVLKNRMKTLKKNFNVVSSLRGQSGFGWNDGKEIVTAPDAVWSNHIERTRSLPQYNELAMIFGDSRATGKYSRFRDDNNRDNNEVDEDRDDNTEDQNENPEDHNENTYGNGNVSDDNTSEPQKKMRTSIGSSSRSFKKTKKSTGEGMVEAISLMASAVNNIATKKEENRNSSLEKSVVASLEEIVPELDDFLFMQGLELLEDEKKAKIFIVLSGDRRRRCSEDDEDAIVAVTAATTSLIACYYQYFVEKTLLRHSKGVRVEEKVAIFMLVVGHNERNKVLQECFQHSGETISRHFNAVLDAIVQLADDFLQPAGPCTPDEIRDNLRFYPYFKNCVGAIDGTHIPAMVQLMTGVLDSALTRSDKLIVPEGKFYLGDAGFALTPSFITRYRGVRYHLKEYGRNRPKDAKELFNLRHSSLRNAVERIIGILKRRFIILQAQPQYPYESQVKIVLACCIIHNHIRRECINDLFLDGEDVNTVPETDPGIPEDNNEGSRLGRNRDRDLASELRTSIADAIWNNYRRRRCTI</sequence>
<dbReference type="Pfam" id="PF26138">
    <property type="entry name" value="DUF8040"/>
    <property type="match status" value="1"/>
</dbReference>
<evidence type="ECO:0000259" key="4">
    <source>
        <dbReference type="Pfam" id="PF12776"/>
    </source>
</evidence>
<feature type="domain" description="DUF8040" evidence="6">
    <location>
        <begin position="389"/>
        <end position="448"/>
    </location>
</feature>
<dbReference type="Pfam" id="PF13359">
    <property type="entry name" value="DDE_Tnp_4"/>
    <property type="match status" value="1"/>
</dbReference>
<dbReference type="InterPro" id="IPR027806">
    <property type="entry name" value="HARBI1_dom"/>
</dbReference>
<dbReference type="Pfam" id="PF12776">
    <property type="entry name" value="Myb_DNA-bind_3"/>
    <property type="match status" value="1"/>
</dbReference>
<dbReference type="PANTHER" id="PTHR46929">
    <property type="entry name" value="EXPRESSED PROTEIN"/>
    <property type="match status" value="1"/>
</dbReference>
<dbReference type="InterPro" id="IPR058353">
    <property type="entry name" value="DUF8040"/>
</dbReference>
<feature type="region of interest" description="Disordered" evidence="3">
    <location>
        <begin position="622"/>
        <end position="644"/>
    </location>
</feature>
<evidence type="ECO:0000313" key="7">
    <source>
        <dbReference type="EMBL" id="RZC73852.1"/>
    </source>
</evidence>
<keyword evidence="2" id="KW-0479">Metal-binding</keyword>
<feature type="domain" description="Myb/SANT-like" evidence="4">
    <location>
        <begin position="96"/>
        <end position="190"/>
    </location>
</feature>
<feature type="region of interest" description="Disordered" evidence="3">
    <location>
        <begin position="215"/>
        <end position="288"/>
    </location>
</feature>
<dbReference type="Proteomes" id="UP000316621">
    <property type="component" value="Chromosome 8"/>
</dbReference>
<evidence type="ECO:0000259" key="6">
    <source>
        <dbReference type="Pfam" id="PF26138"/>
    </source>
</evidence>
<gene>
    <name evidence="7" type="ORF">C5167_049338</name>
</gene>
<organism evidence="7 8">
    <name type="scientific">Papaver somniferum</name>
    <name type="common">Opium poppy</name>
    <dbReference type="NCBI Taxonomy" id="3469"/>
    <lineage>
        <taxon>Eukaryota</taxon>
        <taxon>Viridiplantae</taxon>
        <taxon>Streptophyta</taxon>
        <taxon>Embryophyta</taxon>
        <taxon>Tracheophyta</taxon>
        <taxon>Spermatophyta</taxon>
        <taxon>Magnoliopsida</taxon>
        <taxon>Ranunculales</taxon>
        <taxon>Papaveraceae</taxon>
        <taxon>Papaveroideae</taxon>
        <taxon>Papaver</taxon>
    </lineage>
</organism>
<feature type="compositionally biased region" description="Polar residues" evidence="3">
    <location>
        <begin position="251"/>
        <end position="265"/>
    </location>
</feature>
<feature type="compositionally biased region" description="Basic and acidic residues" evidence="3">
    <location>
        <begin position="218"/>
        <end position="228"/>
    </location>
</feature>